<dbReference type="InterPro" id="IPR000182">
    <property type="entry name" value="GNAT_dom"/>
</dbReference>
<dbReference type="GeneID" id="35593295"/>
<dbReference type="PANTHER" id="PTHR43877:SF2">
    <property type="entry name" value="AMINOALKYLPHOSPHONATE N-ACETYLTRANSFERASE-RELATED"/>
    <property type="match status" value="1"/>
</dbReference>
<evidence type="ECO:0000259" key="3">
    <source>
        <dbReference type="PROSITE" id="PS51186"/>
    </source>
</evidence>
<dbReference type="GO" id="GO:0016747">
    <property type="term" value="F:acyltransferase activity, transferring groups other than amino-acyl groups"/>
    <property type="evidence" value="ECO:0007669"/>
    <property type="project" value="InterPro"/>
</dbReference>
<dbReference type="PANTHER" id="PTHR43877">
    <property type="entry name" value="AMINOALKYLPHOSPHONATE N-ACETYLTRANSFERASE-RELATED-RELATED"/>
    <property type="match status" value="1"/>
</dbReference>
<proteinExistence type="predicted"/>
<evidence type="ECO:0000313" key="5">
    <source>
        <dbReference type="Proteomes" id="UP000236584"/>
    </source>
</evidence>
<keyword evidence="1 4" id="KW-0808">Transferase</keyword>
<dbReference type="PROSITE" id="PS51186">
    <property type="entry name" value="GNAT"/>
    <property type="match status" value="1"/>
</dbReference>
<accession>A0A2I8VL72</accession>
<name>A0A2I8VL72_9EURY</name>
<dbReference type="InterPro" id="IPR050832">
    <property type="entry name" value="Bact_Acetyltransf"/>
</dbReference>
<organism evidence="4 5">
    <name type="scientific">Salinigranum rubrum</name>
    <dbReference type="NCBI Taxonomy" id="755307"/>
    <lineage>
        <taxon>Archaea</taxon>
        <taxon>Methanobacteriati</taxon>
        <taxon>Methanobacteriota</taxon>
        <taxon>Stenosarchaea group</taxon>
        <taxon>Halobacteria</taxon>
        <taxon>Halobacteriales</taxon>
        <taxon>Haloferacaceae</taxon>
        <taxon>Salinigranum</taxon>
    </lineage>
</organism>
<dbReference type="SUPFAM" id="SSF55729">
    <property type="entry name" value="Acyl-CoA N-acyltransferases (Nat)"/>
    <property type="match status" value="1"/>
</dbReference>
<feature type="domain" description="N-acetyltransferase" evidence="3">
    <location>
        <begin position="4"/>
        <end position="157"/>
    </location>
</feature>
<dbReference type="KEGG" id="srub:C2R22_14345"/>
<evidence type="ECO:0000256" key="2">
    <source>
        <dbReference type="ARBA" id="ARBA00023315"/>
    </source>
</evidence>
<protein>
    <submittedName>
        <fullName evidence="4">GNAT family N-acetyltransferase</fullName>
    </submittedName>
</protein>
<gene>
    <name evidence="4" type="ORF">C2R22_14345</name>
</gene>
<dbReference type="EMBL" id="CP026309">
    <property type="protein sequence ID" value="AUV82677.1"/>
    <property type="molecule type" value="Genomic_DNA"/>
</dbReference>
<dbReference type="Pfam" id="PF00583">
    <property type="entry name" value="Acetyltransf_1"/>
    <property type="match status" value="1"/>
</dbReference>
<reference evidence="4 5" key="1">
    <citation type="submission" date="2018-01" db="EMBL/GenBank/DDBJ databases">
        <title>Complete genome sequence of Salinigranum rubrum GX10T, an extremely halophilic archaeon isolated from a marine solar saltern.</title>
        <authorList>
            <person name="Han S."/>
        </authorList>
    </citation>
    <scope>NUCLEOTIDE SEQUENCE [LARGE SCALE GENOMIC DNA]</scope>
    <source>
        <strain evidence="4 5">GX10</strain>
    </source>
</reference>
<evidence type="ECO:0000313" key="4">
    <source>
        <dbReference type="EMBL" id="AUV82677.1"/>
    </source>
</evidence>
<dbReference type="CDD" id="cd04301">
    <property type="entry name" value="NAT_SF"/>
    <property type="match status" value="1"/>
</dbReference>
<sequence>MTSVTVRQARADDAADVRSFTRDTWIDREVDDYIPRVFDEWVRTDGPDQRTFVAEIDGRVVGLAQSVLLSEDEAWSQGLRVAADVRGRAVGSKLSRAAQAWARERGATVTRGMVFSWNVMGLGHARTNGFDAVTEFRWAHPTPDEGADPALDSEFAPGFEEGADPAAAWRFWTDSDARTHLAGLALSTTESWALCELTRETLRESAAEDGLFVVSREGTRGVAFRTREIDIAGEGEREERLAEYGVAAWDTPNACEALMRAIARDAGERGADRTRVLIPETARHVSDVAAARVAVADDPDFVLAADLTDGTRFG</sequence>
<keyword evidence="2" id="KW-0012">Acyltransferase</keyword>
<dbReference type="Gene3D" id="3.40.630.30">
    <property type="match status" value="1"/>
</dbReference>
<dbReference type="RefSeq" id="WP_103426366.1">
    <property type="nucleotide sequence ID" value="NZ_CP026309.1"/>
</dbReference>
<dbReference type="AlphaFoldDB" id="A0A2I8VL72"/>
<dbReference type="Proteomes" id="UP000236584">
    <property type="component" value="Chromosome"/>
</dbReference>
<evidence type="ECO:0000256" key="1">
    <source>
        <dbReference type="ARBA" id="ARBA00022679"/>
    </source>
</evidence>
<keyword evidence="5" id="KW-1185">Reference proteome</keyword>
<dbReference type="InterPro" id="IPR016181">
    <property type="entry name" value="Acyl_CoA_acyltransferase"/>
</dbReference>
<dbReference type="OrthoDB" id="134118at2157"/>